<accession>A0A444VNP9</accession>
<feature type="transmembrane region" description="Helical" evidence="1">
    <location>
        <begin position="7"/>
        <end position="25"/>
    </location>
</feature>
<reference evidence="2 3" key="1">
    <citation type="submission" date="2014-04" db="EMBL/GenBank/DDBJ databases">
        <title>Whole genome of Muricauda olearia.</title>
        <authorList>
            <person name="Zhang X.-H."/>
            <person name="Tang K."/>
        </authorList>
    </citation>
    <scope>NUCLEOTIDE SEQUENCE [LARGE SCALE GENOMIC DNA]</scope>
    <source>
        <strain evidence="2 3">Th120</strain>
    </source>
</reference>
<dbReference type="Proteomes" id="UP000290261">
    <property type="component" value="Unassembled WGS sequence"/>
</dbReference>
<organism evidence="2 3">
    <name type="scientific">Flagellimonas olearia</name>
    <dbReference type="NCBI Taxonomy" id="552546"/>
    <lineage>
        <taxon>Bacteria</taxon>
        <taxon>Pseudomonadati</taxon>
        <taxon>Bacteroidota</taxon>
        <taxon>Flavobacteriia</taxon>
        <taxon>Flavobacteriales</taxon>
        <taxon>Flavobacteriaceae</taxon>
        <taxon>Flagellimonas</taxon>
    </lineage>
</organism>
<feature type="transmembrane region" description="Helical" evidence="1">
    <location>
        <begin position="69"/>
        <end position="92"/>
    </location>
</feature>
<keyword evidence="1" id="KW-0812">Transmembrane</keyword>
<gene>
    <name evidence="2" type="ORF">DN53_11120</name>
</gene>
<evidence type="ECO:0000313" key="2">
    <source>
        <dbReference type="EMBL" id="RYC52418.1"/>
    </source>
</evidence>
<dbReference type="EMBL" id="JJMP01000003">
    <property type="protein sequence ID" value="RYC52418.1"/>
    <property type="molecule type" value="Genomic_DNA"/>
</dbReference>
<evidence type="ECO:0000256" key="1">
    <source>
        <dbReference type="SAM" id="Phobius"/>
    </source>
</evidence>
<keyword evidence="1" id="KW-1133">Transmembrane helix</keyword>
<protein>
    <submittedName>
        <fullName evidence="2">Uncharacterized protein</fullName>
    </submittedName>
</protein>
<sequence>MKNRSIPIIFTIGLVVGSILLFLGHAKLQILYGYEPYGNQLIKSYLLNSILACLIFFAIYFYRNKYRDYLGFFFLIGSLLKFGVFFVAFYSGYKADGVLERAEFLAFFVPYLYSLTLETLFLGKLLNSVR</sequence>
<proteinExistence type="predicted"/>
<dbReference type="AlphaFoldDB" id="A0A444VNP9"/>
<name>A0A444VNP9_9FLAO</name>
<keyword evidence="1" id="KW-0472">Membrane</keyword>
<feature type="transmembrane region" description="Helical" evidence="1">
    <location>
        <begin position="104"/>
        <end position="126"/>
    </location>
</feature>
<dbReference type="RefSeq" id="WP_129653936.1">
    <property type="nucleotide sequence ID" value="NZ_ML142908.1"/>
</dbReference>
<feature type="transmembrane region" description="Helical" evidence="1">
    <location>
        <begin position="45"/>
        <end position="62"/>
    </location>
</feature>
<keyword evidence="3" id="KW-1185">Reference proteome</keyword>
<comment type="caution">
    <text evidence="2">The sequence shown here is derived from an EMBL/GenBank/DDBJ whole genome shotgun (WGS) entry which is preliminary data.</text>
</comment>
<evidence type="ECO:0000313" key="3">
    <source>
        <dbReference type="Proteomes" id="UP000290261"/>
    </source>
</evidence>